<dbReference type="Pfam" id="PF00373">
    <property type="entry name" value="FERM_M"/>
    <property type="match status" value="2"/>
</dbReference>
<organism evidence="11 12">
    <name type="scientific">Candidula unifasciata</name>
    <dbReference type="NCBI Taxonomy" id="100452"/>
    <lineage>
        <taxon>Eukaryota</taxon>
        <taxon>Metazoa</taxon>
        <taxon>Spiralia</taxon>
        <taxon>Lophotrochozoa</taxon>
        <taxon>Mollusca</taxon>
        <taxon>Gastropoda</taxon>
        <taxon>Heterobranchia</taxon>
        <taxon>Euthyneura</taxon>
        <taxon>Panpulmonata</taxon>
        <taxon>Eupulmonata</taxon>
        <taxon>Stylommatophora</taxon>
        <taxon>Helicina</taxon>
        <taxon>Helicoidea</taxon>
        <taxon>Geomitridae</taxon>
        <taxon>Candidula</taxon>
    </lineage>
</organism>
<dbReference type="Pfam" id="PF02174">
    <property type="entry name" value="IRS"/>
    <property type="match status" value="2"/>
</dbReference>
<accession>A0A8S3ZHY6</accession>
<dbReference type="CDD" id="cd17208">
    <property type="entry name" value="FERM_F1_DdMyo7_like"/>
    <property type="match status" value="1"/>
</dbReference>
<dbReference type="InterPro" id="IPR002404">
    <property type="entry name" value="IRS_PTB"/>
</dbReference>
<feature type="compositionally biased region" description="Pro residues" evidence="7">
    <location>
        <begin position="56"/>
        <end position="65"/>
    </location>
</feature>
<evidence type="ECO:0000256" key="1">
    <source>
        <dbReference type="ARBA" id="ARBA00004496"/>
    </source>
</evidence>
<evidence type="ECO:0000256" key="7">
    <source>
        <dbReference type="SAM" id="MobiDB-lite"/>
    </source>
</evidence>
<dbReference type="Gene3D" id="1.20.80.10">
    <property type="match status" value="2"/>
</dbReference>
<dbReference type="PROSITE" id="PS51016">
    <property type="entry name" value="MYTH4"/>
    <property type="match status" value="2"/>
</dbReference>
<dbReference type="EMBL" id="CAJHNH020002791">
    <property type="protein sequence ID" value="CAG5127788.1"/>
    <property type="molecule type" value="Genomic_DNA"/>
</dbReference>
<dbReference type="PROSITE" id="PS50057">
    <property type="entry name" value="FERM_3"/>
    <property type="match status" value="2"/>
</dbReference>
<comment type="subcellular location">
    <subcellularLocation>
        <location evidence="1">Cytoplasm</location>
    </subcellularLocation>
</comment>
<dbReference type="Gene3D" id="2.30.29.30">
    <property type="entry name" value="Pleckstrin-homology domain (PH domain)/Phosphotyrosine-binding domain (PTB)"/>
    <property type="match status" value="2"/>
</dbReference>
<comment type="similarity">
    <text evidence="2">Belongs to the TRAFAC class myosin-kinesin ATPase superfamily. Myosin family.</text>
</comment>
<keyword evidence="5" id="KW-0067">ATP-binding</keyword>
<proteinExistence type="inferred from homology"/>
<dbReference type="OrthoDB" id="6129877at2759"/>
<evidence type="ECO:0000256" key="5">
    <source>
        <dbReference type="ARBA" id="ARBA00022840"/>
    </source>
</evidence>
<comment type="caution">
    <text evidence="11">The sequence shown here is derived from an EMBL/GenBank/DDBJ whole genome shotgun (WGS) entry which is preliminary data.</text>
</comment>
<dbReference type="InterPro" id="IPR019748">
    <property type="entry name" value="FERM_central"/>
</dbReference>
<dbReference type="SMART" id="SM00139">
    <property type="entry name" value="MyTH4"/>
    <property type="match status" value="2"/>
</dbReference>
<dbReference type="Pfam" id="PF21989">
    <property type="entry name" value="RA_2"/>
    <property type="match status" value="2"/>
</dbReference>
<dbReference type="Gene3D" id="1.25.40.530">
    <property type="entry name" value="MyTH4 domain"/>
    <property type="match status" value="2"/>
</dbReference>
<feature type="compositionally biased region" description="Polar residues" evidence="7">
    <location>
        <begin position="130"/>
        <end position="140"/>
    </location>
</feature>
<feature type="domain" description="MyTH4" evidence="10">
    <location>
        <begin position="316"/>
        <end position="464"/>
    </location>
</feature>
<feature type="domain" description="Ras-associating" evidence="9">
    <location>
        <begin position="467"/>
        <end position="575"/>
    </location>
</feature>
<dbReference type="InterPro" id="IPR000857">
    <property type="entry name" value="MyTH4_dom"/>
</dbReference>
<dbReference type="GO" id="GO:0005737">
    <property type="term" value="C:cytoplasm"/>
    <property type="evidence" value="ECO:0007669"/>
    <property type="project" value="UniProtKB-SubCell"/>
</dbReference>
<protein>
    <submittedName>
        <fullName evidence="11">Uncharacterized protein</fullName>
    </submittedName>
</protein>
<feature type="region of interest" description="Disordered" evidence="7">
    <location>
        <begin position="20"/>
        <end position="154"/>
    </location>
</feature>
<feature type="domain" description="FERM" evidence="8">
    <location>
        <begin position="469"/>
        <end position="778"/>
    </location>
</feature>
<evidence type="ECO:0000256" key="3">
    <source>
        <dbReference type="ARBA" id="ARBA00022490"/>
    </source>
</evidence>
<dbReference type="GO" id="GO:0005524">
    <property type="term" value="F:ATP binding"/>
    <property type="evidence" value="ECO:0007669"/>
    <property type="project" value="UniProtKB-KW"/>
</dbReference>
<gene>
    <name evidence="11" type="ORF">CUNI_LOCUS13346</name>
</gene>
<dbReference type="InterPro" id="IPR029071">
    <property type="entry name" value="Ubiquitin-like_domsf"/>
</dbReference>
<evidence type="ECO:0000256" key="2">
    <source>
        <dbReference type="ARBA" id="ARBA00008314"/>
    </source>
</evidence>
<feature type="compositionally biased region" description="Pro residues" evidence="7">
    <location>
        <begin position="179"/>
        <end position="197"/>
    </location>
</feature>
<dbReference type="PROSITE" id="PS50200">
    <property type="entry name" value="RA"/>
    <property type="match status" value="2"/>
</dbReference>
<evidence type="ECO:0000256" key="6">
    <source>
        <dbReference type="ARBA" id="ARBA00023175"/>
    </source>
</evidence>
<dbReference type="InterPro" id="IPR014352">
    <property type="entry name" value="FERM/acyl-CoA-bd_prot_sf"/>
</dbReference>
<dbReference type="SUPFAM" id="SSF50729">
    <property type="entry name" value="PH domain-like"/>
    <property type="match status" value="2"/>
</dbReference>
<dbReference type="InterPro" id="IPR051724">
    <property type="entry name" value="Actin_motor_Myosin"/>
</dbReference>
<dbReference type="InterPro" id="IPR019749">
    <property type="entry name" value="Band_41_domain"/>
</dbReference>
<reference evidence="11" key="1">
    <citation type="submission" date="2021-04" db="EMBL/GenBank/DDBJ databases">
        <authorList>
            <consortium name="Molecular Ecology Group"/>
        </authorList>
    </citation>
    <scope>NUCLEOTIDE SEQUENCE</scope>
</reference>
<evidence type="ECO:0000259" key="9">
    <source>
        <dbReference type="PROSITE" id="PS50200"/>
    </source>
</evidence>
<dbReference type="InterPro" id="IPR000159">
    <property type="entry name" value="RA_dom"/>
</dbReference>
<evidence type="ECO:0000256" key="4">
    <source>
        <dbReference type="ARBA" id="ARBA00022741"/>
    </source>
</evidence>
<sequence length="1336" mass="151028">EFKTSHEEEIELALKEVDRSLEEFESSSSAHKSRPHLSDSSNVGPPALQSGILEDLPPPPPPPPSESSVEDLPTTLFSPPPGVSQATAFISPYLTPPPPDRYKTSAPPPPPRVSTAIAGELLPPPPPLLTTSQIDFSYLSSGDPLPPPPSETENPYAELKEVHKTIHDSLVNGGFQSPAPTPPAVPPIPRPFPPSVPNTPRSSMALRISASPEPGLPWQDREIGQLSPKTKQRLSSLMSFPTKDIVSPQSEPSPSKELSEGLPEPDALYDILEYAEKFFNDHEREVGGTIMKSLKKRSKQGSFTEYLTKDEMLKYCKSGLIPTSHIHLHDTENIHQACVLFREMTRYIRDEVKDDTAINILQTLVKTGIDRIELRDEILVQLLRQTNENPETDVLRQAWAIMCLCTASFSPSKNLHKYLLSYVKCCCSDPVGGRYAMQCYKQLTVPRATTRRYPPSTVEIMSVQRLTPIVCKVFFMDGKTKAISLEPVDTTHEVLNRVAKKIGLQSVEGWALYEVTKEAERFIRSYEYITDILAKWEGNDCLSTQLSAYETMSKKGPKMALGGADSRLVFRKRVYRHVHDIPSDPIEYHLLYAEAVHKVVKCDEFSVSDKVALQLAGLQAQFRYSEADQYLFKRILASSGKNWSQEVAKAHMHYGGDKSELEAKVWYLTCVKQFSLYGCTLFPIMHKGMWSHTSESLLAVNMDGVKFVRVKDKSVIHDFKYSDIEYFLIDPNENYLTLELYSTAQAGLGQKTFVFETSQKEDIGYLIASYSPVHVKMTDEDKLKLYEELVRCRKALSESRLLQRPVQDVGSGFIRNTLRRLTKSKMDRMRSVSASDGSASFSVDFWSYTKTPIRQSLTMIFDPSMEESAVKMFTQLLIYAGIEESEDSNEEMRMNMVQALMQRCLESDFICNEFFLQLVKQTTDHPDPNSTVNGRSWQLMAVTASTLSPANTRVQKYVICHLKKCSLDAATEEGKFARFSLKCLTRTIEKKRRKFPPSIAEIQCVIQRKPITHKIYFLNGEQRVIEFDSAGTCGEVIKTVKTKIGMRSDAECFAIYEIMGSSERCMAQDERLSDTVSKWERLSRSGAVRDLKLVFKKRLFIEPYVNTSDPVECDLLFNQLIEDVFEQRIPITHKEAVHLCALKVQSEIEDMKAGEIDYTSVMRILPRDMRCTVRPEEVATTHKTVLDMSPHQAIVSFINVLKHWQLFGTTVFAVSQTYTSTLPKNLQLGVHQRGIYLLEVETFNVLSAYDYSDIVHSSPAIKSIMIVIGHVAKGIKFMFNTNEASQIAQLIKDYTDELEARCMYNPADNSTRVSTAFDIAELERQNCLIQAAEIYH</sequence>
<evidence type="ECO:0000313" key="12">
    <source>
        <dbReference type="Proteomes" id="UP000678393"/>
    </source>
</evidence>
<feature type="non-terminal residue" evidence="11">
    <location>
        <position position="1"/>
    </location>
</feature>
<dbReference type="CDD" id="cd14473">
    <property type="entry name" value="FERM_B-lobe"/>
    <property type="match status" value="2"/>
</dbReference>
<dbReference type="GO" id="GO:0003779">
    <property type="term" value="F:actin binding"/>
    <property type="evidence" value="ECO:0007669"/>
    <property type="project" value="UniProtKB-KW"/>
</dbReference>
<dbReference type="PANTHER" id="PTHR46049:SF3">
    <property type="entry name" value="MYOSIN VIIA"/>
    <property type="match status" value="1"/>
</dbReference>
<keyword evidence="3" id="KW-0963">Cytoplasm</keyword>
<evidence type="ECO:0000259" key="8">
    <source>
        <dbReference type="PROSITE" id="PS50057"/>
    </source>
</evidence>
<keyword evidence="4" id="KW-0547">Nucleotide-binding</keyword>
<dbReference type="InterPro" id="IPR038185">
    <property type="entry name" value="MyTH4_dom_sf"/>
</dbReference>
<feature type="domain" description="FERM" evidence="8">
    <location>
        <begin position="1011"/>
        <end position="1302"/>
    </location>
</feature>
<feature type="region of interest" description="Disordered" evidence="7">
    <location>
        <begin position="170"/>
        <end position="202"/>
    </location>
</feature>
<feature type="domain" description="MyTH4" evidence="10">
    <location>
        <begin position="848"/>
        <end position="1006"/>
    </location>
</feature>
<dbReference type="GO" id="GO:0007165">
    <property type="term" value="P:signal transduction"/>
    <property type="evidence" value="ECO:0007669"/>
    <property type="project" value="InterPro"/>
</dbReference>
<dbReference type="GO" id="GO:0005856">
    <property type="term" value="C:cytoskeleton"/>
    <property type="evidence" value="ECO:0007669"/>
    <property type="project" value="InterPro"/>
</dbReference>
<dbReference type="PANTHER" id="PTHR46049">
    <property type="entry name" value="AGAP003327-PA"/>
    <property type="match status" value="1"/>
</dbReference>
<dbReference type="SMART" id="SM00295">
    <property type="entry name" value="B41"/>
    <property type="match status" value="2"/>
</dbReference>
<feature type="domain" description="Ras-associating" evidence="9">
    <location>
        <begin position="1009"/>
        <end position="1100"/>
    </location>
</feature>
<dbReference type="Proteomes" id="UP000678393">
    <property type="component" value="Unassembled WGS sequence"/>
</dbReference>
<keyword evidence="12" id="KW-1185">Reference proteome</keyword>
<dbReference type="SUPFAM" id="SSF47031">
    <property type="entry name" value="Second domain of FERM"/>
    <property type="match status" value="2"/>
</dbReference>
<keyword evidence="6" id="KW-0505">Motor protein</keyword>
<dbReference type="InterPro" id="IPR035963">
    <property type="entry name" value="FERM_2"/>
</dbReference>
<feature type="region of interest" description="Disordered" evidence="7">
    <location>
        <begin position="240"/>
        <end position="262"/>
    </location>
</feature>
<evidence type="ECO:0000313" key="11">
    <source>
        <dbReference type="EMBL" id="CAG5127788.1"/>
    </source>
</evidence>
<dbReference type="Pfam" id="PF00784">
    <property type="entry name" value="MyTH4"/>
    <property type="match status" value="2"/>
</dbReference>
<dbReference type="SUPFAM" id="SSF54236">
    <property type="entry name" value="Ubiquitin-like"/>
    <property type="match status" value="2"/>
</dbReference>
<evidence type="ECO:0000259" key="10">
    <source>
        <dbReference type="PROSITE" id="PS51016"/>
    </source>
</evidence>
<dbReference type="InterPro" id="IPR011993">
    <property type="entry name" value="PH-like_dom_sf"/>
</dbReference>
<dbReference type="InterPro" id="IPR000299">
    <property type="entry name" value="FERM_domain"/>
</dbReference>
<name>A0A8S3ZHY6_9EUPU</name>
<dbReference type="Gene3D" id="3.10.20.90">
    <property type="entry name" value="Phosphatidylinositol 3-kinase Catalytic Subunit, Chain A, domain 1"/>
    <property type="match status" value="2"/>
</dbReference>